<dbReference type="Gene3D" id="3.30.530.20">
    <property type="match status" value="1"/>
</dbReference>
<gene>
    <name evidence="1" type="ORF">KCQ71_17595</name>
</gene>
<sequence length="127" mass="14485">MQFDDGFPAVETTQPLVGDWIPGERVGSRRWVRFEDAQYLAEEVLVDDADVFRYQIWGFTSMQRFDLRHGVAEFRYQAEGDGTRLSWTYSLLPTAPILSGALRAFLDSTMTPMMQTTLAGLRDRAQA</sequence>
<dbReference type="Proteomes" id="UP000826651">
    <property type="component" value="Unassembled WGS sequence"/>
</dbReference>
<proteinExistence type="predicted"/>
<keyword evidence="2" id="KW-1185">Reference proteome</keyword>
<accession>A0ABS7SE05</accession>
<dbReference type="InterPro" id="IPR023393">
    <property type="entry name" value="START-like_dom_sf"/>
</dbReference>
<comment type="caution">
    <text evidence="1">The sequence shown here is derived from an EMBL/GenBank/DDBJ whole genome shotgun (WGS) entry which is preliminary data.</text>
</comment>
<reference evidence="1 2" key="1">
    <citation type="submission" date="2021-04" db="EMBL/GenBank/DDBJ databases">
        <title>Ruania sp. nov., isolated from sandy soil of mangrove forest.</title>
        <authorList>
            <person name="Ge X."/>
            <person name="Huang R."/>
            <person name="Liu W."/>
        </authorList>
    </citation>
    <scope>NUCLEOTIDE SEQUENCE [LARGE SCALE GENOMIC DNA]</scope>
    <source>
        <strain evidence="1 2">N2-46</strain>
    </source>
</reference>
<dbReference type="EMBL" id="JAGSHT010000016">
    <property type="protein sequence ID" value="MBZ2197979.1"/>
    <property type="molecule type" value="Genomic_DNA"/>
</dbReference>
<dbReference type="Pfam" id="PF10604">
    <property type="entry name" value="Polyketide_cyc2"/>
    <property type="match status" value="1"/>
</dbReference>
<evidence type="ECO:0000313" key="1">
    <source>
        <dbReference type="EMBL" id="MBZ2197979.1"/>
    </source>
</evidence>
<protein>
    <submittedName>
        <fullName evidence="1">SRPBCC family protein</fullName>
    </submittedName>
</protein>
<evidence type="ECO:0000313" key="2">
    <source>
        <dbReference type="Proteomes" id="UP000826651"/>
    </source>
</evidence>
<dbReference type="SUPFAM" id="SSF55961">
    <property type="entry name" value="Bet v1-like"/>
    <property type="match status" value="1"/>
</dbReference>
<dbReference type="InterPro" id="IPR019587">
    <property type="entry name" value="Polyketide_cyclase/dehydratase"/>
</dbReference>
<dbReference type="RefSeq" id="WP_223408316.1">
    <property type="nucleotide sequence ID" value="NZ_JAGSHT010000016.1"/>
</dbReference>
<organism evidence="1 2">
    <name type="scientific">Occultella gossypii</name>
    <dbReference type="NCBI Taxonomy" id="2800820"/>
    <lineage>
        <taxon>Bacteria</taxon>
        <taxon>Bacillati</taxon>
        <taxon>Actinomycetota</taxon>
        <taxon>Actinomycetes</taxon>
        <taxon>Micrococcales</taxon>
        <taxon>Ruaniaceae</taxon>
        <taxon>Occultella</taxon>
    </lineage>
</organism>
<name>A0ABS7SE05_9MICO</name>